<organism evidence="4 5">
    <name type="scientific">Stigmatella aurantiaca</name>
    <dbReference type="NCBI Taxonomy" id="41"/>
    <lineage>
        <taxon>Bacteria</taxon>
        <taxon>Pseudomonadati</taxon>
        <taxon>Myxococcota</taxon>
        <taxon>Myxococcia</taxon>
        <taxon>Myxococcales</taxon>
        <taxon>Cystobacterineae</taxon>
        <taxon>Archangiaceae</taxon>
        <taxon>Stigmatella</taxon>
    </lineage>
</organism>
<dbReference type="PROSITE" id="PS51257">
    <property type="entry name" value="PROKAR_LIPOPROTEIN"/>
    <property type="match status" value="1"/>
</dbReference>
<feature type="domain" description="HYR" evidence="3">
    <location>
        <begin position="467"/>
        <end position="553"/>
    </location>
</feature>
<dbReference type="SUPFAM" id="SSF63829">
    <property type="entry name" value="Calcium-dependent phosphotriesterase"/>
    <property type="match status" value="1"/>
</dbReference>
<evidence type="ECO:0000313" key="5">
    <source>
        <dbReference type="Proteomes" id="UP000182719"/>
    </source>
</evidence>
<dbReference type="InterPro" id="IPR003410">
    <property type="entry name" value="HYR_dom"/>
</dbReference>
<accession>A0A1H7GFH1</accession>
<sequence>MWRPRPSLLTLLLLSPWGLLSCPAYAQSSGGEHLLKSCEETKLSLVKDIAEGCVGTQCAGSVPTGMVEMGGVLYFQASDGGQGPGRYGSELWRSDGTPAGTWLVKDIAENPDDPNSDPRELTVVHGTLFFVATQNGKPTLWKSNGTGESTQFVHTLDSNEAEMELTALGNKLIFKMKGQGGSTKLWRSDGSAGGTVEVAAANGVNYSNPQFLTPLGDGRIYFQAWDSSHGAELWKSDGTPEGTLLVKDLWPGGDGAPSDLTVANEQLFFRAINTPGGNYKLWKSSGSPENTELVPGITGDGPLEDLTAAGDLLFFTIRDGQTVLWVYRDGWGAKNLRSFSSPLSQLTHVSGLLFFMHNNELWKSDGTKSGTQLVKNFDTTQISLMAPGPGMAILVADDPEGGYALWKSNGQPTGTLKMARYPYQAGIPAPTTTIVGALNKLFFVATEYKDNKPFVGDELFSVDYNQVDCTPPEVTCAGPMTVEALSPSGAQVQFLPPKSISDDSLLPVKEPEYTPASGTRLPWNQTSPAPVTVTVKDGVGNPGTCTMEVFVRDSTAPWIQCPPEKLHAEATTMEGAPVFFQVSANDAVFLDRVELSAPSGSFFPLGETQVKATAVDGANNRSECTFWVDVKDRMPPSIECPGPQTVAVQGEDGGRVEFAEASARDNAGSLEVRYSPEQGSVFPAGETVVTATATDAEGNTVSCTFPVTVTGGGSEGEGEGCGCRSGGMAGSVVWLLLVLFPAWTRRRAGKLGA</sequence>
<dbReference type="Pfam" id="PF02494">
    <property type="entry name" value="HYR"/>
    <property type="match status" value="2"/>
</dbReference>
<proteinExistence type="predicted"/>
<reference evidence="5" key="1">
    <citation type="submission" date="2016-10" db="EMBL/GenBank/DDBJ databases">
        <authorList>
            <person name="Varghese N."/>
            <person name="Submissions S."/>
        </authorList>
    </citation>
    <scope>NUCLEOTIDE SEQUENCE [LARGE SCALE GENOMIC DNA]</scope>
    <source>
        <strain evidence="5">DSM 17044</strain>
    </source>
</reference>
<feature type="signal peptide" evidence="2">
    <location>
        <begin position="1"/>
        <end position="26"/>
    </location>
</feature>
<keyword evidence="5" id="KW-1185">Reference proteome</keyword>
<gene>
    <name evidence="4" type="ORF">SAMN05444354_101400</name>
</gene>
<evidence type="ECO:0000313" key="4">
    <source>
        <dbReference type="EMBL" id="SEK37036.1"/>
    </source>
</evidence>
<evidence type="ECO:0000259" key="3">
    <source>
        <dbReference type="PROSITE" id="PS50825"/>
    </source>
</evidence>
<feature type="chain" id="PRO_5010220231" evidence="2">
    <location>
        <begin position="27"/>
        <end position="753"/>
    </location>
</feature>
<dbReference type="EMBL" id="FOAP01000001">
    <property type="protein sequence ID" value="SEK37036.1"/>
    <property type="molecule type" value="Genomic_DNA"/>
</dbReference>
<dbReference type="AlphaFoldDB" id="A0A1H7GFH1"/>
<keyword evidence="2" id="KW-0732">Signal</keyword>
<keyword evidence="1" id="KW-0677">Repeat</keyword>
<dbReference type="RefSeq" id="WP_075004663.1">
    <property type="nucleotide sequence ID" value="NZ_FOAP01000001.1"/>
</dbReference>
<name>A0A1H7GFH1_STIAU</name>
<evidence type="ECO:0000256" key="1">
    <source>
        <dbReference type="ARBA" id="ARBA00022737"/>
    </source>
</evidence>
<dbReference type="OrthoDB" id="5242130at2"/>
<protein>
    <submittedName>
        <fullName evidence="4">ELWxxDGT repeat-containing protein</fullName>
    </submittedName>
</protein>
<dbReference type="PROSITE" id="PS50825">
    <property type="entry name" value="HYR"/>
    <property type="match status" value="2"/>
</dbReference>
<evidence type="ECO:0000256" key="2">
    <source>
        <dbReference type="SAM" id="SignalP"/>
    </source>
</evidence>
<dbReference type="InterPro" id="IPR030916">
    <property type="entry name" value="ELWxxDGT_rpt"/>
</dbReference>
<feature type="domain" description="HYR" evidence="3">
    <location>
        <begin position="631"/>
        <end position="711"/>
    </location>
</feature>
<dbReference type="PANTHER" id="PTHR24273:SF32">
    <property type="entry name" value="HYALIN"/>
    <property type="match status" value="1"/>
</dbReference>
<dbReference type="Proteomes" id="UP000182719">
    <property type="component" value="Unassembled WGS sequence"/>
</dbReference>
<dbReference type="PANTHER" id="PTHR24273">
    <property type="entry name" value="FI04643P-RELATED"/>
    <property type="match status" value="1"/>
</dbReference>
<dbReference type="NCBIfam" id="TIGR04534">
    <property type="entry name" value="ELWxxDGT_rpt"/>
    <property type="match status" value="1"/>
</dbReference>